<feature type="region of interest" description="Disordered" evidence="1">
    <location>
        <begin position="83"/>
        <end position="174"/>
    </location>
</feature>
<feature type="compositionally biased region" description="Polar residues" evidence="1">
    <location>
        <begin position="254"/>
        <end position="269"/>
    </location>
</feature>
<dbReference type="Proteomes" id="UP001396898">
    <property type="component" value="Unassembled WGS sequence"/>
</dbReference>
<evidence type="ECO:0000313" key="3">
    <source>
        <dbReference type="Proteomes" id="UP001396898"/>
    </source>
</evidence>
<feature type="compositionally biased region" description="Basic and acidic residues" evidence="1">
    <location>
        <begin position="234"/>
        <end position="245"/>
    </location>
</feature>
<feature type="region of interest" description="Disordered" evidence="1">
    <location>
        <begin position="587"/>
        <end position="616"/>
    </location>
</feature>
<feature type="region of interest" description="Disordered" evidence="1">
    <location>
        <begin position="229"/>
        <end position="382"/>
    </location>
</feature>
<gene>
    <name evidence="2" type="ORF">PG991_002699</name>
</gene>
<protein>
    <submittedName>
        <fullName evidence="2">Uncharacterized protein</fullName>
    </submittedName>
</protein>
<feature type="compositionally biased region" description="Polar residues" evidence="1">
    <location>
        <begin position="322"/>
        <end position="336"/>
    </location>
</feature>
<feature type="region of interest" description="Disordered" evidence="1">
    <location>
        <begin position="1"/>
        <end position="61"/>
    </location>
</feature>
<feature type="region of interest" description="Disordered" evidence="1">
    <location>
        <begin position="768"/>
        <end position="796"/>
    </location>
</feature>
<feature type="compositionally biased region" description="Polar residues" evidence="1">
    <location>
        <begin position="707"/>
        <end position="724"/>
    </location>
</feature>
<feature type="region of interest" description="Disordered" evidence="1">
    <location>
        <begin position="454"/>
        <end position="474"/>
    </location>
</feature>
<accession>A0ABR1SG70</accession>
<dbReference type="EMBL" id="JAQQWI010000006">
    <property type="protein sequence ID" value="KAK8033301.1"/>
    <property type="molecule type" value="Genomic_DNA"/>
</dbReference>
<evidence type="ECO:0000313" key="2">
    <source>
        <dbReference type="EMBL" id="KAK8033301.1"/>
    </source>
</evidence>
<feature type="compositionally biased region" description="Basic residues" evidence="1">
    <location>
        <begin position="125"/>
        <end position="138"/>
    </location>
</feature>
<feature type="compositionally biased region" description="Basic and acidic residues" evidence="1">
    <location>
        <begin position="338"/>
        <end position="350"/>
    </location>
</feature>
<feature type="compositionally biased region" description="Basic and acidic residues" evidence="1">
    <location>
        <begin position="83"/>
        <end position="94"/>
    </location>
</feature>
<sequence>MDHTGNDGSLQNNNSTRKKASSFAGFLGKILPTHRPEQGGTLRSMDDRSTESAYRRLDINPEELKEWNIAEDLPIRRRLELAEERANSSRRPEPPRPGTSPTAGRPPSPCKRTDRHLSAAETQHLLKRKQRSQRRHRELKASGDWLGVTGANPQTGQYNVLTPTESASSDLTPPSTKIEMRKLTKRVQQAERIYKTAKAMENAATERHMKKKAQMKLDKIELAKAEIQQQHGPLEWKRREREWSSVREPGLSPIAQSFTNTESETQSEGHVSDNDFAGGHRSSKGKQPVRLSPLSTPQRQERGNKLQKRRRIAEPSADTIIHTPSRQISASASPQGQGHDDSDTRADADVRVPNPLLGGKHFLWRRRRRATDPGGPGANKATVTSSLMTHKNERSHSLNLPCHQDHFNGLIIPDHRLGAVVPTAAQTGRLPLEEVNNVYPLQQLDILSPEYEGGMEDRNPSLPPPSQNDMCSSKDRTLRGQSIAVATAISSPLTSREPTKNHFDDLQKLDRSQSAIDLTKSMRRPQHPPALHPSEDVIAPYETNSRVNAREVTVQSTSEYMARLRSAENHTEKDLANPLKGCNQAGPHLSCQTTKGAEVQSNKEESVPEAVHPSTEMIREAECERTPECRNEIIETIERRDGTGQNNDSVFTPIITTTGYAHALLIQPISETMLGQIGGLATDSTGALATWSSRIEPLQPFGTLTSKAADSTRTSQLTTMQSGSPKHEYSRSVPIFGTASARIVEIRRPKSSAGTQSLLARGYLRSRKGEGMSAQRAISVPKSQLGAAQSNEKHREAIVQGAARTAIVQSREKVSNPQAAPPKEASGTEKGTQEAKEQKEEAEEQKKEEEETKEETTAKPEGEGEGTAGHSPPKHRKYDAIKTLQTIALVITRWVWATIRYWWTVMGPVFDGESELWKRRYQEESTWNDVGVFLFAGVSVIVGLASGVHAFKAVRCLL</sequence>
<comment type="caution">
    <text evidence="2">The sequence shown here is derived from an EMBL/GenBank/DDBJ whole genome shotgun (WGS) entry which is preliminary data.</text>
</comment>
<keyword evidence="3" id="KW-1185">Reference proteome</keyword>
<feature type="compositionally biased region" description="Basic and acidic residues" evidence="1">
    <location>
        <begin position="44"/>
        <end position="61"/>
    </location>
</feature>
<feature type="compositionally biased region" description="Basic and acidic residues" evidence="1">
    <location>
        <begin position="831"/>
        <end position="862"/>
    </location>
</feature>
<reference evidence="2 3" key="1">
    <citation type="submission" date="2023-01" db="EMBL/GenBank/DDBJ databases">
        <title>Analysis of 21 Apiospora genomes using comparative genomics revels a genus with tremendous synthesis potential of carbohydrate active enzymes and secondary metabolites.</title>
        <authorList>
            <person name="Sorensen T."/>
        </authorList>
    </citation>
    <scope>NUCLEOTIDE SEQUENCE [LARGE SCALE GENOMIC DNA]</scope>
    <source>
        <strain evidence="2 3">CBS 20057</strain>
    </source>
</reference>
<proteinExistence type="predicted"/>
<feature type="compositionally biased region" description="Polar residues" evidence="1">
    <location>
        <begin position="1"/>
        <end position="15"/>
    </location>
</feature>
<feature type="region of interest" description="Disordered" evidence="1">
    <location>
        <begin position="707"/>
        <end position="731"/>
    </location>
</feature>
<feature type="compositionally biased region" description="Polar residues" evidence="1">
    <location>
        <begin position="151"/>
        <end position="174"/>
    </location>
</feature>
<feature type="region of interest" description="Disordered" evidence="1">
    <location>
        <begin position="809"/>
        <end position="876"/>
    </location>
</feature>
<organism evidence="2 3">
    <name type="scientific">Apiospora marii</name>
    <dbReference type="NCBI Taxonomy" id="335849"/>
    <lineage>
        <taxon>Eukaryota</taxon>
        <taxon>Fungi</taxon>
        <taxon>Dikarya</taxon>
        <taxon>Ascomycota</taxon>
        <taxon>Pezizomycotina</taxon>
        <taxon>Sordariomycetes</taxon>
        <taxon>Xylariomycetidae</taxon>
        <taxon>Amphisphaeriales</taxon>
        <taxon>Apiosporaceae</taxon>
        <taxon>Apiospora</taxon>
    </lineage>
</organism>
<name>A0ABR1SG70_9PEZI</name>
<evidence type="ECO:0000256" key="1">
    <source>
        <dbReference type="SAM" id="MobiDB-lite"/>
    </source>
</evidence>